<dbReference type="PANTHER" id="PTHR46888:SF1">
    <property type="entry name" value="RIBONUCLEASE H"/>
    <property type="match status" value="1"/>
</dbReference>
<feature type="domain" description="Integrase p58-like C-terminal" evidence="2">
    <location>
        <begin position="382"/>
        <end position="416"/>
    </location>
</feature>
<feature type="region of interest" description="Disordered" evidence="1">
    <location>
        <begin position="174"/>
        <end position="207"/>
    </location>
</feature>
<feature type="region of interest" description="Disordered" evidence="1">
    <location>
        <begin position="334"/>
        <end position="353"/>
    </location>
</feature>
<feature type="region of interest" description="Disordered" evidence="1">
    <location>
        <begin position="40"/>
        <end position="61"/>
    </location>
</feature>
<dbReference type="Pfam" id="PF22938">
    <property type="entry name" value="Integrase_p58_C"/>
    <property type="match status" value="1"/>
</dbReference>
<dbReference type="InterPro" id="IPR021109">
    <property type="entry name" value="Peptidase_aspartic_dom_sf"/>
</dbReference>
<dbReference type="Proteomes" id="UP001558613">
    <property type="component" value="Unassembled WGS sequence"/>
</dbReference>
<evidence type="ECO:0000256" key="1">
    <source>
        <dbReference type="SAM" id="MobiDB-lite"/>
    </source>
</evidence>
<reference evidence="3 4" key="1">
    <citation type="submission" date="2023-09" db="EMBL/GenBank/DDBJ databases">
        <authorList>
            <person name="Wang M."/>
        </authorList>
    </citation>
    <scope>NUCLEOTIDE SEQUENCE [LARGE SCALE GENOMIC DNA]</scope>
    <source>
        <strain evidence="3">GT-2023</strain>
        <tissue evidence="3">Liver</tissue>
    </source>
</reference>
<comment type="caution">
    <text evidence="3">The sequence shown here is derived from an EMBL/GenBank/DDBJ whole genome shotgun (WGS) entry which is preliminary data.</text>
</comment>
<name>A0ABR3MWR9_9TELE</name>
<organism evidence="3 4">
    <name type="scientific">Cirrhinus molitorella</name>
    <name type="common">mud carp</name>
    <dbReference type="NCBI Taxonomy" id="172907"/>
    <lineage>
        <taxon>Eukaryota</taxon>
        <taxon>Metazoa</taxon>
        <taxon>Chordata</taxon>
        <taxon>Craniata</taxon>
        <taxon>Vertebrata</taxon>
        <taxon>Euteleostomi</taxon>
        <taxon>Actinopterygii</taxon>
        <taxon>Neopterygii</taxon>
        <taxon>Teleostei</taxon>
        <taxon>Ostariophysi</taxon>
        <taxon>Cypriniformes</taxon>
        <taxon>Cyprinidae</taxon>
        <taxon>Labeoninae</taxon>
        <taxon>Labeonini</taxon>
        <taxon>Cirrhinus</taxon>
    </lineage>
</organism>
<accession>A0ABR3MWR9</accession>
<dbReference type="SUPFAM" id="SSF50630">
    <property type="entry name" value="Acid proteases"/>
    <property type="match status" value="1"/>
</dbReference>
<proteinExistence type="predicted"/>
<evidence type="ECO:0000259" key="2">
    <source>
        <dbReference type="Pfam" id="PF22938"/>
    </source>
</evidence>
<keyword evidence="4" id="KW-1185">Reference proteome</keyword>
<dbReference type="EMBL" id="JAYMGO010000008">
    <property type="protein sequence ID" value="KAL1269020.1"/>
    <property type="molecule type" value="Genomic_DNA"/>
</dbReference>
<sequence>MLFSRGKLGRARRLFPRGWSRNGARRRARYDQYTGQQLPHITTSLCPPKSQSHRRKRGWQSAACTEIHRQKLQKGRFGSTGSRLKPFLDSGSAASQIRPKVLSSRGETKTYLPITCVHGDTRQVPARRVAISTSPGAWTLEVGLVKDLPVPVLLGRDWPRFDHLLAAIAQPASARGGRPRWMPGGLTSERPALVASDSGRDGESPPSHSNLFFDVFQQVTGGGSFGQAQREHDWLKHCWSQVRVIDGKDAQPKPHPLPHFIVQNGLLYCVAQRRGEEKQLLVVPRSKMEAVLELAHSHPVAGTWGSITPYSGSATLCIGRTALLPGVPYLPGDLSPHSSSQAPRHGQGSVGAAAGVPPICSRASWGSSYGPGPHSHLATWQGPYTVVEQVGPETYRLQQPGRRREDQLYHVNLLKKWVGTRDQLAALATIDPMVVDINPQLAAGQKTELQHLVSQFSDVFSTRPGQTNIIEQESQHLKHQDPDHQLCTPTSTLFTQGSIYHSLPAKTAR</sequence>
<evidence type="ECO:0000313" key="3">
    <source>
        <dbReference type="EMBL" id="KAL1269020.1"/>
    </source>
</evidence>
<evidence type="ECO:0000313" key="4">
    <source>
        <dbReference type="Proteomes" id="UP001558613"/>
    </source>
</evidence>
<gene>
    <name evidence="3" type="ORF">QQF64_031309</name>
</gene>
<dbReference type="InterPro" id="IPR054465">
    <property type="entry name" value="Integrase_p58-like_C"/>
</dbReference>
<protein>
    <recommendedName>
        <fullName evidence="2">Integrase p58-like C-terminal domain-containing protein</fullName>
    </recommendedName>
</protein>
<dbReference type="PANTHER" id="PTHR46888">
    <property type="entry name" value="ZINC KNUCKLE DOMAINCONTAINING PROTEIN-RELATED"/>
    <property type="match status" value="1"/>
</dbReference>